<dbReference type="AlphaFoldDB" id="A0AAD6IIR6"/>
<reference evidence="4" key="1">
    <citation type="journal article" date="2023" name="IMA Fungus">
        <title>Comparative genomic study of the Penicillium genus elucidates a diverse pangenome and 15 lateral gene transfer events.</title>
        <authorList>
            <person name="Petersen C."/>
            <person name="Sorensen T."/>
            <person name="Nielsen M.R."/>
            <person name="Sondergaard T.E."/>
            <person name="Sorensen J.L."/>
            <person name="Fitzpatrick D.A."/>
            <person name="Frisvad J.C."/>
            <person name="Nielsen K.L."/>
        </authorList>
    </citation>
    <scope>NUCLEOTIDE SEQUENCE</scope>
    <source>
        <strain evidence="4">IBT 15450</strain>
    </source>
</reference>
<feature type="non-terminal residue" evidence="4">
    <location>
        <position position="330"/>
    </location>
</feature>
<dbReference type="PROSITE" id="PS00061">
    <property type="entry name" value="ADH_SHORT"/>
    <property type="match status" value="1"/>
</dbReference>
<dbReference type="EMBL" id="JAQJZL010000003">
    <property type="protein sequence ID" value="KAJ6048116.1"/>
    <property type="molecule type" value="Genomic_DNA"/>
</dbReference>
<dbReference type="FunFam" id="3.40.50.720:FF:000084">
    <property type="entry name" value="Short-chain dehydrogenase reductase"/>
    <property type="match status" value="1"/>
</dbReference>
<accession>A0AAD6IIR6</accession>
<dbReference type="CDD" id="cd05233">
    <property type="entry name" value="SDR_c"/>
    <property type="match status" value="1"/>
</dbReference>
<sequence>ILYSLFNCLQYRNINTMSAAAKQRLQALSKQLVEGIPFEGTFEDIPKIRHIAGDSAGPRTKDKVVIVTGANSPNGIGRASAHQFANNGAKAVYICDYSDTHLATHKREMESLYPKVDIHVRSFDAADEKALIAVIDEAVAKYGRLDIFFANAGIVGQPKVFTEIDGDGFMNTMRTNALGVFLAAKHAAPAMKLTSATKSYPSGSIIGTASVAGLRSNAGSTDYSASKAAVVSIAQTVSYQLAGTGIRINAICPGLIETGMTQTVFDRARERGTERKIGQLNPMQRGAVADEVARVALFLGSDEASYVNGQAWAVCGGLSAGHPVVPGKLA</sequence>
<evidence type="ECO:0000313" key="4">
    <source>
        <dbReference type="EMBL" id="KAJ6048116.1"/>
    </source>
</evidence>
<dbReference type="Pfam" id="PF13561">
    <property type="entry name" value="adh_short_C2"/>
    <property type="match status" value="1"/>
</dbReference>
<dbReference type="InterPro" id="IPR020904">
    <property type="entry name" value="Sc_DH/Rdtase_CS"/>
</dbReference>
<dbReference type="InterPro" id="IPR002347">
    <property type="entry name" value="SDR_fam"/>
</dbReference>
<dbReference type="PANTHER" id="PTHR43180:SF66">
    <property type="entry name" value="SHORT-CHAIN DEHYDROGENASE_REDUCTASE FAMILY PROTEIN"/>
    <property type="match status" value="1"/>
</dbReference>
<evidence type="ECO:0000256" key="3">
    <source>
        <dbReference type="ARBA" id="ARBA00023002"/>
    </source>
</evidence>
<keyword evidence="2" id="KW-0521">NADP</keyword>
<evidence type="ECO:0000313" key="5">
    <source>
        <dbReference type="Proteomes" id="UP001219568"/>
    </source>
</evidence>
<evidence type="ECO:0000256" key="1">
    <source>
        <dbReference type="ARBA" id="ARBA00006484"/>
    </source>
</evidence>
<dbReference type="Gene3D" id="3.40.50.720">
    <property type="entry name" value="NAD(P)-binding Rossmann-like Domain"/>
    <property type="match status" value="1"/>
</dbReference>
<name>A0AAD6IIR6_PENCN</name>
<dbReference type="PRINTS" id="PR00081">
    <property type="entry name" value="GDHRDH"/>
</dbReference>
<dbReference type="PRINTS" id="PR00080">
    <property type="entry name" value="SDRFAMILY"/>
</dbReference>
<evidence type="ECO:0000256" key="2">
    <source>
        <dbReference type="ARBA" id="ARBA00022857"/>
    </source>
</evidence>
<organism evidence="4 5">
    <name type="scientific">Penicillium canescens</name>
    <dbReference type="NCBI Taxonomy" id="5083"/>
    <lineage>
        <taxon>Eukaryota</taxon>
        <taxon>Fungi</taxon>
        <taxon>Dikarya</taxon>
        <taxon>Ascomycota</taxon>
        <taxon>Pezizomycotina</taxon>
        <taxon>Eurotiomycetes</taxon>
        <taxon>Eurotiomycetidae</taxon>
        <taxon>Eurotiales</taxon>
        <taxon>Aspergillaceae</taxon>
        <taxon>Penicillium</taxon>
    </lineage>
</organism>
<dbReference type="SUPFAM" id="SSF51735">
    <property type="entry name" value="NAD(P)-binding Rossmann-fold domains"/>
    <property type="match status" value="1"/>
</dbReference>
<keyword evidence="5" id="KW-1185">Reference proteome</keyword>
<gene>
    <name evidence="4" type="ORF">N7460_004263</name>
</gene>
<protein>
    <recommendedName>
        <fullName evidence="6">3-oxoacyl-(Acyl-carrier-protein) reductase</fullName>
    </recommendedName>
</protein>
<evidence type="ECO:0008006" key="6">
    <source>
        <dbReference type="Google" id="ProtNLM"/>
    </source>
</evidence>
<comment type="similarity">
    <text evidence="1">Belongs to the short-chain dehydrogenases/reductases (SDR) family.</text>
</comment>
<dbReference type="Proteomes" id="UP001219568">
    <property type="component" value="Unassembled WGS sequence"/>
</dbReference>
<dbReference type="PANTHER" id="PTHR43180">
    <property type="entry name" value="3-OXOACYL-(ACYL-CARRIER-PROTEIN) REDUCTASE (AFU_ORTHOLOGUE AFUA_6G11210)"/>
    <property type="match status" value="1"/>
</dbReference>
<dbReference type="InterPro" id="IPR036291">
    <property type="entry name" value="NAD(P)-bd_dom_sf"/>
</dbReference>
<keyword evidence="3" id="KW-0560">Oxidoreductase</keyword>
<proteinExistence type="inferred from homology"/>
<comment type="caution">
    <text evidence="4">The sequence shown here is derived from an EMBL/GenBank/DDBJ whole genome shotgun (WGS) entry which is preliminary data.</text>
</comment>
<reference evidence="4" key="2">
    <citation type="submission" date="2023-01" db="EMBL/GenBank/DDBJ databases">
        <authorList>
            <person name="Petersen C."/>
        </authorList>
    </citation>
    <scope>NUCLEOTIDE SEQUENCE</scope>
    <source>
        <strain evidence="4">IBT 15450</strain>
    </source>
</reference>
<dbReference type="GO" id="GO:0016491">
    <property type="term" value="F:oxidoreductase activity"/>
    <property type="evidence" value="ECO:0007669"/>
    <property type="project" value="UniProtKB-KW"/>
</dbReference>